<protein>
    <submittedName>
        <fullName evidence="1">Uncharacterized protein</fullName>
    </submittedName>
</protein>
<comment type="caution">
    <text evidence="1">The sequence shown here is derived from an EMBL/GenBank/DDBJ whole genome shotgun (WGS) entry which is preliminary data.</text>
</comment>
<dbReference type="EMBL" id="CAAALY010056056">
    <property type="protein sequence ID" value="VEL22366.1"/>
    <property type="molecule type" value="Genomic_DNA"/>
</dbReference>
<keyword evidence="2" id="KW-1185">Reference proteome</keyword>
<evidence type="ECO:0000313" key="1">
    <source>
        <dbReference type="EMBL" id="VEL22366.1"/>
    </source>
</evidence>
<sequence>MSSTLACSCPSNASCFCTSTASASSHSLLSQDTLLPPRQSPTPKNPVDSASSLINPVCLSPQVSSLVPASSFLSTSTVAPSLSLSHSAFSGTGHRLNLLQARFSQLTTTFLLRHRSKWMGPNSSETFLDRNTFLDGRPHKQIRCELGSNIGLCRNGDMPYPLGTGAGSEKKEALRLCTRPAESAILACEAKQLSHHRQKQTPHKHLPQRQLTGIVNSNIRINSMDDSAVGTVFMEMRDPEPEELMVLLKDPLPPPGRMDRNGC</sequence>
<proteinExistence type="predicted"/>
<reference evidence="1" key="1">
    <citation type="submission" date="2018-11" db="EMBL/GenBank/DDBJ databases">
        <authorList>
            <consortium name="Pathogen Informatics"/>
        </authorList>
    </citation>
    <scope>NUCLEOTIDE SEQUENCE</scope>
</reference>
<name>A0A448WX29_9PLAT</name>
<dbReference type="AlphaFoldDB" id="A0A448WX29"/>
<dbReference type="Proteomes" id="UP000784294">
    <property type="component" value="Unassembled WGS sequence"/>
</dbReference>
<evidence type="ECO:0000313" key="2">
    <source>
        <dbReference type="Proteomes" id="UP000784294"/>
    </source>
</evidence>
<accession>A0A448WX29</accession>
<gene>
    <name evidence="1" type="ORF">PXEA_LOCUS15806</name>
</gene>
<organism evidence="1 2">
    <name type="scientific">Protopolystoma xenopodis</name>
    <dbReference type="NCBI Taxonomy" id="117903"/>
    <lineage>
        <taxon>Eukaryota</taxon>
        <taxon>Metazoa</taxon>
        <taxon>Spiralia</taxon>
        <taxon>Lophotrochozoa</taxon>
        <taxon>Platyhelminthes</taxon>
        <taxon>Monogenea</taxon>
        <taxon>Polyopisthocotylea</taxon>
        <taxon>Polystomatidea</taxon>
        <taxon>Polystomatidae</taxon>
        <taxon>Protopolystoma</taxon>
    </lineage>
</organism>